<dbReference type="PIRSF" id="PIRSF025007">
    <property type="entry name" value="Sec15"/>
    <property type="match status" value="1"/>
</dbReference>
<evidence type="ECO:0000259" key="7">
    <source>
        <dbReference type="Pfam" id="PF20651"/>
    </source>
</evidence>
<dbReference type="InterPro" id="IPR042044">
    <property type="entry name" value="EXOC6PINT-1/Sec15/Tip20_C_dom2"/>
</dbReference>
<dbReference type="Gene3D" id="1.10.357.30">
    <property type="entry name" value="Exocyst complex subunit Sec15 C-terminal domain, N-terminal subdomain"/>
    <property type="match status" value="1"/>
</dbReference>
<evidence type="ECO:0000256" key="4">
    <source>
        <dbReference type="ARBA" id="ARBA00023054"/>
    </source>
</evidence>
<proteinExistence type="inferred from homology"/>
<dbReference type="GO" id="GO:0000145">
    <property type="term" value="C:exocyst"/>
    <property type="evidence" value="ECO:0007669"/>
    <property type="project" value="UniProtKB-UniRule"/>
</dbReference>
<evidence type="ECO:0000256" key="1">
    <source>
        <dbReference type="ARBA" id="ARBA00007944"/>
    </source>
</evidence>
<dbReference type="PANTHER" id="PTHR12702:SF0">
    <property type="entry name" value="EXOCYST COMPLEX COMPONENT 6"/>
    <property type="match status" value="1"/>
</dbReference>
<name>A0AAJ0BFM4_9PEZI</name>
<dbReference type="Gene3D" id="1.20.58.670">
    <property type="entry name" value="Dsl1p vesicle tethering complex, Tip20p subunit, domain D"/>
    <property type="match status" value="1"/>
</dbReference>
<protein>
    <recommendedName>
        <fullName evidence="5">Exocyst complex component SEC15</fullName>
    </recommendedName>
</protein>
<dbReference type="Pfam" id="PF20651">
    <property type="entry name" value="EXOC6_Sec15_N"/>
    <property type="match status" value="1"/>
</dbReference>
<evidence type="ECO:0000259" key="6">
    <source>
        <dbReference type="Pfam" id="PF04091"/>
    </source>
</evidence>
<comment type="function">
    <text evidence="5">Component of the exocyst complex involved in the docking of exocytic vesicles with fusion sites on the plasma membrane.</text>
</comment>
<keyword evidence="2 5" id="KW-0813">Transport</keyword>
<dbReference type="InterPro" id="IPR048359">
    <property type="entry name" value="EXOC6_Sec15_N"/>
</dbReference>
<feature type="domain" description="Exocyst complex subunit EXOC6/Sec15 C-terminal" evidence="6">
    <location>
        <begin position="408"/>
        <end position="752"/>
    </location>
</feature>
<dbReference type="GO" id="GO:0090522">
    <property type="term" value="P:vesicle tethering involved in exocytosis"/>
    <property type="evidence" value="ECO:0007669"/>
    <property type="project" value="UniProtKB-UniRule"/>
</dbReference>
<dbReference type="FunFam" id="1.10.357.30:FF:000004">
    <property type="entry name" value="Exocyst complex component SEC15"/>
    <property type="match status" value="1"/>
</dbReference>
<accession>A0AAJ0BFM4</accession>
<dbReference type="InterPro" id="IPR046361">
    <property type="entry name" value="EXOC6/Sec15_C"/>
</dbReference>
<dbReference type="GO" id="GO:0006893">
    <property type="term" value="P:Golgi to plasma membrane transport"/>
    <property type="evidence" value="ECO:0007669"/>
    <property type="project" value="TreeGrafter"/>
</dbReference>
<dbReference type="GO" id="GO:0006886">
    <property type="term" value="P:intracellular protein transport"/>
    <property type="evidence" value="ECO:0007669"/>
    <property type="project" value="InterPro"/>
</dbReference>
<reference evidence="8" key="1">
    <citation type="submission" date="2023-06" db="EMBL/GenBank/DDBJ databases">
        <title>Genome-scale phylogeny and comparative genomics of the fungal order Sordariales.</title>
        <authorList>
            <consortium name="Lawrence Berkeley National Laboratory"/>
            <person name="Hensen N."/>
            <person name="Bonometti L."/>
            <person name="Westerberg I."/>
            <person name="Brannstrom I.O."/>
            <person name="Guillou S."/>
            <person name="Cros-Aarteil S."/>
            <person name="Calhoun S."/>
            <person name="Haridas S."/>
            <person name="Kuo A."/>
            <person name="Mondo S."/>
            <person name="Pangilinan J."/>
            <person name="Riley R."/>
            <person name="Labutti K."/>
            <person name="Andreopoulos B."/>
            <person name="Lipzen A."/>
            <person name="Chen C."/>
            <person name="Yanf M."/>
            <person name="Daum C."/>
            <person name="Ng V."/>
            <person name="Clum A."/>
            <person name="Steindorff A."/>
            <person name="Ohm R."/>
            <person name="Martin F."/>
            <person name="Silar P."/>
            <person name="Natvig D."/>
            <person name="Lalanne C."/>
            <person name="Gautier V."/>
            <person name="Ament-Velasquez S.L."/>
            <person name="Kruys A."/>
            <person name="Hutchinson M.I."/>
            <person name="Powell A.J."/>
            <person name="Barry K."/>
            <person name="Miller A.N."/>
            <person name="Grigoriev I.V."/>
            <person name="Debuchy R."/>
            <person name="Gladieux P."/>
            <person name="Thoren M.H."/>
            <person name="Johannesson H."/>
        </authorList>
    </citation>
    <scope>NUCLEOTIDE SEQUENCE</scope>
    <source>
        <strain evidence="8">PSN4</strain>
    </source>
</reference>
<keyword evidence="4" id="KW-0175">Coiled coil</keyword>
<dbReference type="EMBL" id="MU839832">
    <property type="protein sequence ID" value="KAK1756243.1"/>
    <property type="molecule type" value="Genomic_DNA"/>
</dbReference>
<evidence type="ECO:0000256" key="2">
    <source>
        <dbReference type="ARBA" id="ARBA00022448"/>
    </source>
</evidence>
<evidence type="ECO:0000256" key="5">
    <source>
        <dbReference type="PIRNR" id="PIRNR025007"/>
    </source>
</evidence>
<keyword evidence="9" id="KW-1185">Reference proteome</keyword>
<evidence type="ECO:0000313" key="8">
    <source>
        <dbReference type="EMBL" id="KAK1756243.1"/>
    </source>
</evidence>
<comment type="caution">
    <text evidence="8">The sequence shown here is derived from an EMBL/GenBank/DDBJ whole genome shotgun (WGS) entry which is preliminary data.</text>
</comment>
<dbReference type="PANTHER" id="PTHR12702">
    <property type="entry name" value="SEC15"/>
    <property type="match status" value="1"/>
</dbReference>
<feature type="domain" description="Exocyst complex component EXOC6/Sec15 N-terminal" evidence="7">
    <location>
        <begin position="51"/>
        <end position="225"/>
    </location>
</feature>
<dbReference type="InterPro" id="IPR042045">
    <property type="entry name" value="EXOC6/Sec15_C_dom1"/>
</dbReference>
<keyword evidence="3 5" id="KW-0268">Exocytosis</keyword>
<evidence type="ECO:0000256" key="3">
    <source>
        <dbReference type="ARBA" id="ARBA00022483"/>
    </source>
</evidence>
<dbReference type="InterPro" id="IPR007225">
    <property type="entry name" value="EXOC6/Sec15"/>
</dbReference>
<dbReference type="Pfam" id="PF04091">
    <property type="entry name" value="Sec15_C"/>
    <property type="match status" value="1"/>
</dbReference>
<comment type="similarity">
    <text evidence="1 5">Belongs to the SEC15 family.</text>
</comment>
<evidence type="ECO:0000313" key="9">
    <source>
        <dbReference type="Proteomes" id="UP001239445"/>
    </source>
</evidence>
<sequence>MPRKAQTWNDYVTAVDQIILAPTDSDFLDQLIPVLRDATTSGRTAALAKSLSIYAEEREKDIEQIGLTKHEEFLGSVNQLQKVREGTVILTSEILDLNQSIQASTEKLAEQKQALVNTRGVRQNITDVSDALKESLRILHAVNNAHDLIRRKKYYAALKSLDDLQNEHLVPIIQNKYATQYKLADLIQKSIPDSQKAISKAVMNDLNTWLYRIRETSQFLGEVAFYHTKQRQDRQRARIESNSFLSHFKLNSAIELVSDENNDFDVLDNDEVQVDFTPLHEALHIHEALGQLDKFRAEYAATRRQQKELLLPSTVDLLSENDELSLSSLLEGIAGFAIIEKVTMQRAPQLRSALDVDELWDSMCQTSVNLISGALSQVTNAEALLKIKPVVGLFIQTMDSWGYSVSMMNNLQLTLFHKYAELLGRRFSEDFQEIVATDDYMPMPINTPEDYEKVLSVSWIAQEKPTQELTFPCVLPFSQMYPLCCIDIRNLVNQFYYFASSDDHFQHSNIIDETLRRSLDELLTERVCHSLVERLSVQYLGQIVQILINLEHFETACQKVEQLLIENRTSTSAGGPVTLNATEQFRNNKKTAEKRIFELVNSKIDDLVDTAEYNWTATTRPTETSSYMVTLTQYLSNIMNSTLLGLPREIKELIYFDALSHAANKIIALPLSNDVKKINPNGLEALSLDVEHLTKFVSGLENSFMLQSTLEELQQSVALMKSDNHDEFYDISMRNKKYNRVDAMNGPILIEKLTQTVDNPTRAAAPLANFGSRFGLR</sequence>
<dbReference type="GO" id="GO:0016020">
    <property type="term" value="C:membrane"/>
    <property type="evidence" value="ECO:0007669"/>
    <property type="project" value="TreeGrafter"/>
</dbReference>
<dbReference type="AlphaFoldDB" id="A0AAJ0BFM4"/>
<gene>
    <name evidence="8" type="ORF">QBC47DRAFT_183253</name>
</gene>
<organism evidence="8 9">
    <name type="scientific">Echria macrotheca</name>
    <dbReference type="NCBI Taxonomy" id="438768"/>
    <lineage>
        <taxon>Eukaryota</taxon>
        <taxon>Fungi</taxon>
        <taxon>Dikarya</taxon>
        <taxon>Ascomycota</taxon>
        <taxon>Pezizomycotina</taxon>
        <taxon>Sordariomycetes</taxon>
        <taxon>Sordariomycetidae</taxon>
        <taxon>Sordariales</taxon>
        <taxon>Schizotheciaceae</taxon>
        <taxon>Echria</taxon>
    </lineage>
</organism>
<dbReference type="Proteomes" id="UP001239445">
    <property type="component" value="Unassembled WGS sequence"/>
</dbReference>